<sequence>MITLVHSLVTYDVTGLNTGSCAKCVEAVKRELALIPGVVGVDVNLADGRVSVLTDGPVEESFVVAAIEDAGCEADRVVSWRS</sequence>
<dbReference type="Gene3D" id="3.30.70.100">
    <property type="match status" value="1"/>
</dbReference>
<evidence type="ECO:0000313" key="3">
    <source>
        <dbReference type="Proteomes" id="UP001589647"/>
    </source>
</evidence>
<organism evidence="2 3">
    <name type="scientific">Nonomuraea spiralis</name>
    <dbReference type="NCBI Taxonomy" id="46182"/>
    <lineage>
        <taxon>Bacteria</taxon>
        <taxon>Bacillati</taxon>
        <taxon>Actinomycetota</taxon>
        <taxon>Actinomycetes</taxon>
        <taxon>Streptosporangiales</taxon>
        <taxon>Streptosporangiaceae</taxon>
        <taxon>Nonomuraea</taxon>
    </lineage>
</organism>
<feature type="domain" description="HMA" evidence="1">
    <location>
        <begin position="7"/>
        <end position="75"/>
    </location>
</feature>
<comment type="caution">
    <text evidence="2">The sequence shown here is derived from an EMBL/GenBank/DDBJ whole genome shotgun (WGS) entry which is preliminary data.</text>
</comment>
<evidence type="ECO:0000313" key="2">
    <source>
        <dbReference type="EMBL" id="MFB9204883.1"/>
    </source>
</evidence>
<dbReference type="CDD" id="cd00371">
    <property type="entry name" value="HMA"/>
    <property type="match status" value="1"/>
</dbReference>
<dbReference type="Proteomes" id="UP001589647">
    <property type="component" value="Unassembled WGS sequence"/>
</dbReference>
<name>A0ABV5IK22_9ACTN</name>
<dbReference type="SUPFAM" id="SSF55008">
    <property type="entry name" value="HMA, heavy metal-associated domain"/>
    <property type="match status" value="1"/>
</dbReference>
<dbReference type="Pfam" id="PF00403">
    <property type="entry name" value="HMA"/>
    <property type="match status" value="1"/>
</dbReference>
<accession>A0ABV5IK22</accession>
<reference evidence="2 3" key="1">
    <citation type="submission" date="2024-09" db="EMBL/GenBank/DDBJ databases">
        <authorList>
            <person name="Sun Q."/>
            <person name="Mori K."/>
        </authorList>
    </citation>
    <scope>NUCLEOTIDE SEQUENCE [LARGE SCALE GENOMIC DNA]</scope>
    <source>
        <strain evidence="2 3">CCM 3426</strain>
    </source>
</reference>
<protein>
    <submittedName>
        <fullName evidence="2">Heavy-metal-associated domain-containing protein</fullName>
    </submittedName>
</protein>
<dbReference type="InterPro" id="IPR036163">
    <property type="entry name" value="HMA_dom_sf"/>
</dbReference>
<dbReference type="InterPro" id="IPR006121">
    <property type="entry name" value="HMA_dom"/>
</dbReference>
<keyword evidence="3" id="KW-1185">Reference proteome</keyword>
<proteinExistence type="predicted"/>
<evidence type="ECO:0000259" key="1">
    <source>
        <dbReference type="PROSITE" id="PS50846"/>
    </source>
</evidence>
<dbReference type="RefSeq" id="WP_125633856.1">
    <property type="nucleotide sequence ID" value="NZ_BMRC01000010.1"/>
</dbReference>
<dbReference type="EMBL" id="JBHMEI010000021">
    <property type="protein sequence ID" value="MFB9204883.1"/>
    <property type="molecule type" value="Genomic_DNA"/>
</dbReference>
<dbReference type="PROSITE" id="PS50846">
    <property type="entry name" value="HMA_2"/>
    <property type="match status" value="1"/>
</dbReference>
<gene>
    <name evidence="2" type="ORF">ACFFV7_27065</name>
</gene>